<keyword evidence="2" id="KW-1185">Reference proteome</keyword>
<name>A0ACC2M043_PERAE</name>
<dbReference type="Proteomes" id="UP001234297">
    <property type="component" value="Chromosome 5"/>
</dbReference>
<gene>
    <name evidence="1" type="ORF">MRB53_015694</name>
</gene>
<sequence>MCESFFHTNVLAWAGDLAQLATSIDPEGLLGPRGPSNWNPHWTKWVPPGAKNFYGSNLHVLLSSSPNSRAAHAMLTRLFRQHVPTLEW</sequence>
<protein>
    <submittedName>
        <fullName evidence="1">Uncharacterized protein</fullName>
    </submittedName>
</protein>
<reference evidence="1 2" key="1">
    <citation type="journal article" date="2022" name="Hortic Res">
        <title>A haplotype resolved chromosomal level avocado genome allows analysis of novel avocado genes.</title>
        <authorList>
            <person name="Nath O."/>
            <person name="Fletcher S.J."/>
            <person name="Hayward A."/>
            <person name="Shaw L.M."/>
            <person name="Masouleh A.K."/>
            <person name="Furtado A."/>
            <person name="Henry R.J."/>
            <person name="Mitter N."/>
        </authorList>
    </citation>
    <scope>NUCLEOTIDE SEQUENCE [LARGE SCALE GENOMIC DNA]</scope>
    <source>
        <strain evidence="2">cv. Hass</strain>
    </source>
</reference>
<organism evidence="1 2">
    <name type="scientific">Persea americana</name>
    <name type="common">Avocado</name>
    <dbReference type="NCBI Taxonomy" id="3435"/>
    <lineage>
        <taxon>Eukaryota</taxon>
        <taxon>Viridiplantae</taxon>
        <taxon>Streptophyta</taxon>
        <taxon>Embryophyta</taxon>
        <taxon>Tracheophyta</taxon>
        <taxon>Spermatophyta</taxon>
        <taxon>Magnoliopsida</taxon>
        <taxon>Magnoliidae</taxon>
        <taxon>Laurales</taxon>
        <taxon>Lauraceae</taxon>
        <taxon>Persea</taxon>
    </lineage>
</organism>
<accession>A0ACC2M043</accession>
<evidence type="ECO:0000313" key="1">
    <source>
        <dbReference type="EMBL" id="KAJ8639000.1"/>
    </source>
</evidence>
<comment type="caution">
    <text evidence="1">The sequence shown here is derived from an EMBL/GenBank/DDBJ whole genome shotgun (WGS) entry which is preliminary data.</text>
</comment>
<proteinExistence type="predicted"/>
<dbReference type="EMBL" id="CM056813">
    <property type="protein sequence ID" value="KAJ8639000.1"/>
    <property type="molecule type" value="Genomic_DNA"/>
</dbReference>
<evidence type="ECO:0000313" key="2">
    <source>
        <dbReference type="Proteomes" id="UP001234297"/>
    </source>
</evidence>